<evidence type="ECO:0000256" key="3">
    <source>
        <dbReference type="ARBA" id="ARBA00022448"/>
    </source>
</evidence>
<dbReference type="SUPFAM" id="SSF90123">
    <property type="entry name" value="ABC transporter transmembrane region"/>
    <property type="match status" value="2"/>
</dbReference>
<feature type="transmembrane region" description="Helical" evidence="11">
    <location>
        <begin position="109"/>
        <end position="130"/>
    </location>
</feature>
<keyword evidence="10" id="KW-0325">Glycoprotein</keyword>
<name>A0AAE0N8T0_9PEZI</name>
<proteinExistence type="inferred from homology"/>
<evidence type="ECO:0000256" key="1">
    <source>
        <dbReference type="ARBA" id="ARBA00004651"/>
    </source>
</evidence>
<keyword evidence="15" id="KW-1185">Reference proteome</keyword>
<evidence type="ECO:0000313" key="14">
    <source>
        <dbReference type="EMBL" id="KAK3374263.1"/>
    </source>
</evidence>
<feature type="transmembrane region" description="Helical" evidence="11">
    <location>
        <begin position="142"/>
        <end position="164"/>
    </location>
</feature>
<dbReference type="PROSITE" id="PS50929">
    <property type="entry name" value="ABC_TM1F"/>
    <property type="match status" value="2"/>
</dbReference>
<feature type="transmembrane region" description="Helical" evidence="11">
    <location>
        <begin position="77"/>
        <end position="97"/>
    </location>
</feature>
<dbReference type="CDD" id="cd18579">
    <property type="entry name" value="ABC_6TM_ABCC_D1"/>
    <property type="match status" value="1"/>
</dbReference>
<accession>A0AAE0N8T0</accession>
<dbReference type="Gene3D" id="3.40.50.300">
    <property type="entry name" value="P-loop containing nucleotide triphosphate hydrolases"/>
    <property type="match status" value="2"/>
</dbReference>
<evidence type="ECO:0000256" key="6">
    <source>
        <dbReference type="ARBA" id="ARBA00022741"/>
    </source>
</evidence>
<keyword evidence="3" id="KW-0813">Transport</keyword>
<dbReference type="GO" id="GO:0005524">
    <property type="term" value="F:ATP binding"/>
    <property type="evidence" value="ECO:0007669"/>
    <property type="project" value="UniProtKB-KW"/>
</dbReference>
<feature type="transmembrane region" description="Helical" evidence="11">
    <location>
        <begin position="277"/>
        <end position="300"/>
    </location>
</feature>
<dbReference type="PROSITE" id="PS50893">
    <property type="entry name" value="ABC_TRANSPORTER_2"/>
    <property type="match status" value="2"/>
</dbReference>
<dbReference type="InterPro" id="IPR050173">
    <property type="entry name" value="ABC_transporter_C-like"/>
</dbReference>
<evidence type="ECO:0000256" key="8">
    <source>
        <dbReference type="ARBA" id="ARBA00022989"/>
    </source>
</evidence>
<dbReference type="InterPro" id="IPR003593">
    <property type="entry name" value="AAA+_ATPase"/>
</dbReference>
<evidence type="ECO:0000256" key="9">
    <source>
        <dbReference type="ARBA" id="ARBA00023136"/>
    </source>
</evidence>
<feature type="transmembrane region" description="Helical" evidence="11">
    <location>
        <begin position="963"/>
        <end position="985"/>
    </location>
</feature>
<feature type="transmembrane region" description="Helical" evidence="11">
    <location>
        <begin position="496"/>
        <end position="524"/>
    </location>
</feature>
<dbReference type="Pfam" id="PF00664">
    <property type="entry name" value="ABC_membrane"/>
    <property type="match status" value="2"/>
</dbReference>
<evidence type="ECO:0000256" key="10">
    <source>
        <dbReference type="ARBA" id="ARBA00023180"/>
    </source>
</evidence>
<dbReference type="InterPro" id="IPR044726">
    <property type="entry name" value="ABCC_6TM_D2"/>
</dbReference>
<dbReference type="FunFam" id="3.40.50.300:FF:002145">
    <property type="entry name" value="ABC transporter (MsbA subfamily)"/>
    <property type="match status" value="1"/>
</dbReference>
<dbReference type="Pfam" id="PF00005">
    <property type="entry name" value="ABC_tran"/>
    <property type="match status" value="2"/>
</dbReference>
<dbReference type="SMART" id="SM00382">
    <property type="entry name" value="AAA"/>
    <property type="match status" value="2"/>
</dbReference>
<keyword evidence="4" id="KW-1003">Cell membrane</keyword>
<keyword evidence="9 11" id="KW-0472">Membrane</keyword>
<dbReference type="FunFam" id="1.20.1560.10:FF:000055">
    <property type="entry name" value="ABC multidrug transporter (Eurofung)"/>
    <property type="match status" value="1"/>
</dbReference>
<reference evidence="14" key="1">
    <citation type="journal article" date="2023" name="Mol. Phylogenet. Evol.">
        <title>Genome-scale phylogeny and comparative genomics of the fungal order Sordariales.</title>
        <authorList>
            <person name="Hensen N."/>
            <person name="Bonometti L."/>
            <person name="Westerberg I."/>
            <person name="Brannstrom I.O."/>
            <person name="Guillou S."/>
            <person name="Cros-Aarteil S."/>
            <person name="Calhoun S."/>
            <person name="Haridas S."/>
            <person name="Kuo A."/>
            <person name="Mondo S."/>
            <person name="Pangilinan J."/>
            <person name="Riley R."/>
            <person name="LaButti K."/>
            <person name="Andreopoulos B."/>
            <person name="Lipzen A."/>
            <person name="Chen C."/>
            <person name="Yan M."/>
            <person name="Daum C."/>
            <person name="Ng V."/>
            <person name="Clum A."/>
            <person name="Steindorff A."/>
            <person name="Ohm R.A."/>
            <person name="Martin F."/>
            <person name="Silar P."/>
            <person name="Natvig D.O."/>
            <person name="Lalanne C."/>
            <person name="Gautier V."/>
            <person name="Ament-Velasquez S.L."/>
            <person name="Kruys A."/>
            <person name="Hutchinson M.I."/>
            <person name="Powell A.J."/>
            <person name="Barry K."/>
            <person name="Miller A.N."/>
            <person name="Grigoriev I.V."/>
            <person name="Debuchy R."/>
            <person name="Gladieux P."/>
            <person name="Hiltunen Thoren M."/>
            <person name="Johannesson H."/>
        </authorList>
    </citation>
    <scope>NUCLEOTIDE SEQUENCE</scope>
    <source>
        <strain evidence="14">CBS 958.72</strain>
    </source>
</reference>
<evidence type="ECO:0000256" key="11">
    <source>
        <dbReference type="SAM" id="Phobius"/>
    </source>
</evidence>
<feature type="transmembrane region" description="Helical" evidence="11">
    <location>
        <begin position="544"/>
        <end position="569"/>
    </location>
</feature>
<organism evidence="14 15">
    <name type="scientific">Lasiosphaeria ovina</name>
    <dbReference type="NCBI Taxonomy" id="92902"/>
    <lineage>
        <taxon>Eukaryota</taxon>
        <taxon>Fungi</taxon>
        <taxon>Dikarya</taxon>
        <taxon>Ascomycota</taxon>
        <taxon>Pezizomycotina</taxon>
        <taxon>Sordariomycetes</taxon>
        <taxon>Sordariomycetidae</taxon>
        <taxon>Sordariales</taxon>
        <taxon>Lasiosphaeriaceae</taxon>
        <taxon>Lasiosphaeria</taxon>
    </lineage>
</organism>
<dbReference type="InterPro" id="IPR011527">
    <property type="entry name" value="ABC1_TM_dom"/>
</dbReference>
<dbReference type="Proteomes" id="UP001287356">
    <property type="component" value="Unassembled WGS sequence"/>
</dbReference>
<dbReference type="EMBL" id="JAULSN010000004">
    <property type="protein sequence ID" value="KAK3374263.1"/>
    <property type="molecule type" value="Genomic_DNA"/>
</dbReference>
<feature type="transmembrane region" description="Helical" evidence="11">
    <location>
        <begin position="39"/>
        <end position="57"/>
    </location>
</feature>
<dbReference type="GO" id="GO:0016887">
    <property type="term" value="F:ATP hydrolysis activity"/>
    <property type="evidence" value="ECO:0007669"/>
    <property type="project" value="InterPro"/>
</dbReference>
<feature type="transmembrane region" description="Helical" evidence="11">
    <location>
        <begin position="1062"/>
        <end position="1082"/>
    </location>
</feature>
<protein>
    <submittedName>
        <fullName evidence="14">P-loop containing nucleoside triphosphate hydrolase protein</fullName>
    </submittedName>
</protein>
<dbReference type="InterPro" id="IPR056227">
    <property type="entry name" value="TMD0_ABC"/>
</dbReference>
<comment type="subcellular location">
    <subcellularLocation>
        <location evidence="1">Cell membrane</location>
        <topology evidence="1">Multi-pass membrane protein</topology>
    </subcellularLocation>
</comment>
<dbReference type="InterPro" id="IPR003439">
    <property type="entry name" value="ABC_transporter-like_ATP-bd"/>
</dbReference>
<keyword evidence="8 11" id="KW-1133">Transmembrane helix</keyword>
<evidence type="ECO:0000256" key="2">
    <source>
        <dbReference type="ARBA" id="ARBA00009726"/>
    </source>
</evidence>
<feature type="domain" description="ABC transporter" evidence="12">
    <location>
        <begin position="626"/>
        <end position="854"/>
    </location>
</feature>
<dbReference type="InterPro" id="IPR044746">
    <property type="entry name" value="ABCC_6TM_D1"/>
</dbReference>
<keyword evidence="5 11" id="KW-0812">Transmembrane</keyword>
<feature type="transmembrane region" description="Helical" evidence="11">
    <location>
        <begin position="922"/>
        <end position="943"/>
    </location>
</feature>
<gene>
    <name evidence="14" type="ORF">B0T24DRAFT_679622</name>
</gene>
<comment type="caution">
    <text evidence="14">The sequence shown here is derived from an EMBL/GenBank/DDBJ whole genome shotgun (WGS) entry which is preliminary data.</text>
</comment>
<keyword evidence="6" id="KW-0547">Nucleotide-binding</keyword>
<evidence type="ECO:0000256" key="4">
    <source>
        <dbReference type="ARBA" id="ARBA00022475"/>
    </source>
</evidence>
<dbReference type="SUPFAM" id="SSF52540">
    <property type="entry name" value="P-loop containing nucleoside triphosphate hydrolases"/>
    <property type="match status" value="2"/>
</dbReference>
<keyword evidence="7" id="KW-0067">ATP-binding</keyword>
<evidence type="ECO:0000256" key="5">
    <source>
        <dbReference type="ARBA" id="ARBA00022692"/>
    </source>
</evidence>
<dbReference type="GO" id="GO:0140359">
    <property type="term" value="F:ABC-type transporter activity"/>
    <property type="evidence" value="ECO:0007669"/>
    <property type="project" value="InterPro"/>
</dbReference>
<dbReference type="InterPro" id="IPR017871">
    <property type="entry name" value="ABC_transporter-like_CS"/>
</dbReference>
<feature type="domain" description="ABC transmembrane type-1" evidence="13">
    <location>
        <begin position="288"/>
        <end position="564"/>
    </location>
</feature>
<dbReference type="GO" id="GO:0005886">
    <property type="term" value="C:plasma membrane"/>
    <property type="evidence" value="ECO:0007669"/>
    <property type="project" value="UniProtKB-SubCell"/>
</dbReference>
<dbReference type="Gene3D" id="1.20.1560.10">
    <property type="entry name" value="ABC transporter type 1, transmembrane domain"/>
    <property type="match status" value="2"/>
</dbReference>
<evidence type="ECO:0000259" key="13">
    <source>
        <dbReference type="PROSITE" id="PS50929"/>
    </source>
</evidence>
<dbReference type="InterPro" id="IPR027417">
    <property type="entry name" value="P-loop_NTPase"/>
</dbReference>
<evidence type="ECO:0000256" key="7">
    <source>
        <dbReference type="ARBA" id="ARBA00022840"/>
    </source>
</evidence>
<evidence type="ECO:0000313" key="15">
    <source>
        <dbReference type="Proteomes" id="UP001287356"/>
    </source>
</evidence>
<dbReference type="InterPro" id="IPR036640">
    <property type="entry name" value="ABC1_TM_sf"/>
</dbReference>
<evidence type="ECO:0000259" key="12">
    <source>
        <dbReference type="PROSITE" id="PS50893"/>
    </source>
</evidence>
<dbReference type="CDD" id="cd18580">
    <property type="entry name" value="ABC_6TM_ABCC_D2"/>
    <property type="match status" value="1"/>
</dbReference>
<feature type="domain" description="ABC transporter" evidence="12">
    <location>
        <begin position="1248"/>
        <end position="1483"/>
    </location>
</feature>
<keyword evidence="14" id="KW-0378">Hydrolase</keyword>
<dbReference type="Pfam" id="PF24357">
    <property type="entry name" value="TMD0_ABC"/>
    <property type="match status" value="1"/>
</dbReference>
<sequence length="1485" mass="160882">MNSNASAAVVTGGCDDSAFGPIVHGCRDDFDFTFAFEQYLFSIAPSAAVLLAAPVRIVLLRKRSAKVDGLRLQTAKVIAIAVFACLQLALLALWATQHDGQAPGGTRRTALAASALSLAASLALLPLSYVEHAKSLRPSLLLTAYLAASLLLDAATVRTLWVGVLPGLAAIRPVFTASFALKALLLVLEAAGKRRFFLDHYRGRSPEESSGLFGQGLLLWVNGIIFFGARHLLTPKHLYPITADMVSQGLSDGFWALWSKNEPKQKSLKLTLLRLLWWPLVLPILPRLALLAFTMCQPLMVRRLLDYLGDPVQSQDAKTGYGLIGASVFIYVGMAICTAVYWHRHCRFMAMTRGTLLTTVFRKAMEMKVSAANNAKTVTLMSADCERITRGVMDLHELWANVAQVGIATYLIETQLGVACVAPIAVTLLTTGLTVVAANYTPRFQIRWIEKIESRIAVTSSVLGSMKGIKITNLTSKVSAVLNQLRQDELAAAGNFRLISIITATIGFVPQLLSPVVTFAAFIAVAKNNATSLDATRMFTSLSLLLLVAEPLFKFFGGLIGFMTALGCLKRVEDFLLTPPHNDKRSFGDDALSQSSGSVDVQNGEKVSGKAAAPAGGDLEATSVCISVQNGSFGWAGEGDPVLRNVNFQVNSGEVVFVLGPVASGKSTLLQALLGETPFFDGKVALTHREVAFCEQSPWIMNDSIRANITYGCDFDPSLYTAVLHGCDLATDLKSLPKGDMTVVGSKGASLSAGQRQRVALGRAVYSRNKIAVLDDVFSQLDANTQVNISRRLLGPDGLFRRWGTTVVLASSSSRFLSYSDRVIVLGDKGEIAQQGKFEKLKNVHGYIRDLCKDQPENDSTEILPARDNNNDIGTKAEYELVPAETTPEAAELEPEAASGGPPETDTSVYKYYFASINWKNALLFVVLQISLAFLSSFGYVWLKWWTDDSSAVFPNARTGYYIGVYAALQGGALAASALVTWWSLNVLGVSTGFALHADLARTVTSSTLKLFTSTDAGHLLNRFTQDIQLADMQLPIALQVVTTNLLVATGQAGLIASASGWIALSYPLLAAVFYLVPAYYVRAARQLRTLDLEQKAPLYAQFLETLAGLATLRAAAFGWLPLPALRQNCELADRSQQPVYLMYVVQKWLGLVLDLAIAGLATLVVGLAVGPLRNTISPGFTGVSLTQIVSFTSYLKLLVLFWAQMQMAMSAVQRIRDFGRDTEQERDLGPGVVAAQVPADWPALGAVRLDGLSARYSNEPSSAMVINNISLDIKPGEKVCICGRTGSGKSSVVLTLLRLLDPLAGSIKIDGIDLASVPRAVVRERIAGVAEDPFFLPGTVRENMDPYGQETDDTIVQALADVGLWSAVFEQAPKGLDAELDRDMLSHGQRQLFNISRAMLRATRVLVLDEVTSSLDAQSEQVVHRLIETRLKHHTVISVIHKLDFAFAFDKVAVMDDGQVIEFDTPQALLARVSRFGELYTSQR</sequence>
<feature type="domain" description="ABC transmembrane type-1" evidence="13">
    <location>
        <begin position="923"/>
        <end position="1208"/>
    </location>
</feature>
<dbReference type="PANTHER" id="PTHR24223">
    <property type="entry name" value="ATP-BINDING CASSETTE SUB-FAMILY C"/>
    <property type="match status" value="1"/>
</dbReference>
<feature type="transmembrane region" description="Helical" evidence="11">
    <location>
        <begin position="1183"/>
        <end position="1204"/>
    </location>
</feature>
<comment type="similarity">
    <text evidence="2">Belongs to the ABC transporter superfamily. ABCC family. Conjugate transporter (TC 3.A.1.208) subfamily.</text>
</comment>
<reference evidence="14" key="2">
    <citation type="submission" date="2023-06" db="EMBL/GenBank/DDBJ databases">
        <authorList>
            <consortium name="Lawrence Berkeley National Laboratory"/>
            <person name="Haridas S."/>
            <person name="Hensen N."/>
            <person name="Bonometti L."/>
            <person name="Westerberg I."/>
            <person name="Brannstrom I.O."/>
            <person name="Guillou S."/>
            <person name="Cros-Aarteil S."/>
            <person name="Calhoun S."/>
            <person name="Kuo A."/>
            <person name="Mondo S."/>
            <person name="Pangilinan J."/>
            <person name="Riley R."/>
            <person name="Labutti K."/>
            <person name="Andreopoulos B."/>
            <person name="Lipzen A."/>
            <person name="Chen C."/>
            <person name="Yanf M."/>
            <person name="Daum C."/>
            <person name="Ng V."/>
            <person name="Clum A."/>
            <person name="Steindorff A."/>
            <person name="Ohm R."/>
            <person name="Martin F."/>
            <person name="Silar P."/>
            <person name="Natvig D."/>
            <person name="Lalanne C."/>
            <person name="Gautier V."/>
            <person name="Ament-Velasquez S.L."/>
            <person name="Kruys A."/>
            <person name="Hutchinson M.I."/>
            <person name="Powell A.J."/>
            <person name="Barry K."/>
            <person name="Miller A.N."/>
            <person name="Grigoriev I.V."/>
            <person name="Debuchy R."/>
            <person name="Gladieux P."/>
            <person name="Thoren M.H."/>
            <person name="Johannesson H."/>
        </authorList>
    </citation>
    <scope>NUCLEOTIDE SEQUENCE</scope>
    <source>
        <strain evidence="14">CBS 958.72</strain>
    </source>
</reference>
<feature type="transmembrane region" description="Helical" evidence="11">
    <location>
        <begin position="170"/>
        <end position="191"/>
    </location>
</feature>
<dbReference type="PANTHER" id="PTHR24223:SF399">
    <property type="entry name" value="ABC TRANSPORTER ATNG"/>
    <property type="match status" value="1"/>
</dbReference>
<dbReference type="PROSITE" id="PS00211">
    <property type="entry name" value="ABC_TRANSPORTER_1"/>
    <property type="match status" value="2"/>
</dbReference>
<feature type="transmembrane region" description="Helical" evidence="11">
    <location>
        <begin position="1149"/>
        <end position="1171"/>
    </location>
</feature>
<feature type="transmembrane region" description="Helical" evidence="11">
    <location>
        <begin position="320"/>
        <end position="342"/>
    </location>
</feature>